<protein>
    <submittedName>
        <fullName evidence="1">Uncharacterized protein</fullName>
    </submittedName>
</protein>
<dbReference type="EMBL" id="LAZR01036051">
    <property type="protein sequence ID" value="KKL25869.1"/>
    <property type="molecule type" value="Genomic_DNA"/>
</dbReference>
<sequence>MGWQYDYKINDSRGASGGTAVTNLFSMFRHQPETAAGLRGFNATVPFRHGEVGDVRKWSPGFDIPTEGDLRYTNAAGAVTDPNGAPGHVHENLQLWRQLVVGGTSQLWLGRNDPSAGRLEVPVEVLLPPVTTTPRHRVFTQFRTRWPFWSEETQRTAIAVASFTLGGTAPVADAIFKIVSGTDVKVTHDQTGDYIQVEGATPAGGILVDCGLRKSTNVTGGASAEFQVEKSVPHWIEMEPGAVTFTVTGGGTVTVDLYEQYR</sequence>
<proteinExistence type="predicted"/>
<accession>A0A0F9BVF8</accession>
<comment type="caution">
    <text evidence="1">The sequence shown here is derived from an EMBL/GenBank/DDBJ whole genome shotgun (WGS) entry which is preliminary data.</text>
</comment>
<gene>
    <name evidence="1" type="ORF">LCGC14_2400970</name>
</gene>
<dbReference type="AlphaFoldDB" id="A0A0F9BVF8"/>
<organism evidence="1">
    <name type="scientific">marine sediment metagenome</name>
    <dbReference type="NCBI Taxonomy" id="412755"/>
    <lineage>
        <taxon>unclassified sequences</taxon>
        <taxon>metagenomes</taxon>
        <taxon>ecological metagenomes</taxon>
    </lineage>
</organism>
<name>A0A0F9BVF8_9ZZZZ</name>
<reference evidence="1" key="1">
    <citation type="journal article" date="2015" name="Nature">
        <title>Complex archaea that bridge the gap between prokaryotes and eukaryotes.</title>
        <authorList>
            <person name="Spang A."/>
            <person name="Saw J.H."/>
            <person name="Jorgensen S.L."/>
            <person name="Zaremba-Niedzwiedzka K."/>
            <person name="Martijn J."/>
            <person name="Lind A.E."/>
            <person name="van Eijk R."/>
            <person name="Schleper C."/>
            <person name="Guy L."/>
            <person name="Ettema T.J."/>
        </authorList>
    </citation>
    <scope>NUCLEOTIDE SEQUENCE</scope>
</reference>
<evidence type="ECO:0000313" key="1">
    <source>
        <dbReference type="EMBL" id="KKL25869.1"/>
    </source>
</evidence>